<organism evidence="1 2">
    <name type="scientific">Vespula germanica</name>
    <name type="common">German yellow jacket</name>
    <name type="synonym">Paravespula germanica</name>
    <dbReference type="NCBI Taxonomy" id="30212"/>
    <lineage>
        <taxon>Eukaryota</taxon>
        <taxon>Metazoa</taxon>
        <taxon>Ecdysozoa</taxon>
        <taxon>Arthropoda</taxon>
        <taxon>Hexapoda</taxon>
        <taxon>Insecta</taxon>
        <taxon>Pterygota</taxon>
        <taxon>Neoptera</taxon>
        <taxon>Endopterygota</taxon>
        <taxon>Hymenoptera</taxon>
        <taxon>Apocrita</taxon>
        <taxon>Aculeata</taxon>
        <taxon>Vespoidea</taxon>
        <taxon>Vespidae</taxon>
        <taxon>Vespinae</taxon>
        <taxon>Vespula</taxon>
    </lineage>
</organism>
<sequence length="113" mass="13953">MMFMEYKINFSIGIAGRLYFFKIGDRRWKPKDTVNAIRKIKKNKDDALLLYEHNYKETSMKFPRWKNKELDIENINNRIWLTLEEEKKKKNSIFLMKTKRKIKMLKEQKNNFK</sequence>
<evidence type="ECO:0000313" key="2">
    <source>
        <dbReference type="Proteomes" id="UP000617340"/>
    </source>
</evidence>
<evidence type="ECO:0000313" key="1">
    <source>
        <dbReference type="EMBL" id="KAF7418345.1"/>
    </source>
</evidence>
<accession>A0A834NUL1</accession>
<comment type="caution">
    <text evidence="1">The sequence shown here is derived from an EMBL/GenBank/DDBJ whole genome shotgun (WGS) entry which is preliminary data.</text>
</comment>
<dbReference type="Proteomes" id="UP000617340">
    <property type="component" value="Unassembled WGS sequence"/>
</dbReference>
<protein>
    <submittedName>
        <fullName evidence="1">Uncharacterized protein</fullName>
    </submittedName>
</protein>
<dbReference type="EMBL" id="JACSDZ010000001">
    <property type="protein sequence ID" value="KAF7418345.1"/>
    <property type="molecule type" value="Genomic_DNA"/>
</dbReference>
<proteinExistence type="predicted"/>
<dbReference type="AlphaFoldDB" id="A0A834NUL1"/>
<gene>
    <name evidence="1" type="ORF">HZH68_000998</name>
</gene>
<keyword evidence="2" id="KW-1185">Reference proteome</keyword>
<name>A0A834NUL1_VESGE</name>
<reference evidence="1" key="1">
    <citation type="journal article" date="2020" name="G3 (Bethesda)">
        <title>High-Quality Assemblies for Three Invasive Social Wasps from the &lt;i&gt;Vespula&lt;/i&gt; Genus.</title>
        <authorList>
            <person name="Harrop T.W.R."/>
            <person name="Guhlin J."/>
            <person name="McLaughlin G.M."/>
            <person name="Permina E."/>
            <person name="Stockwell P."/>
            <person name="Gilligan J."/>
            <person name="Le Lec M.F."/>
            <person name="Gruber M.A.M."/>
            <person name="Quinn O."/>
            <person name="Lovegrove M."/>
            <person name="Duncan E.J."/>
            <person name="Remnant E.J."/>
            <person name="Van Eeckhoven J."/>
            <person name="Graham B."/>
            <person name="Knapp R.A."/>
            <person name="Langford K.W."/>
            <person name="Kronenberg Z."/>
            <person name="Press M.O."/>
            <person name="Eacker S.M."/>
            <person name="Wilson-Rankin E.E."/>
            <person name="Purcell J."/>
            <person name="Lester P.J."/>
            <person name="Dearden P.K."/>
        </authorList>
    </citation>
    <scope>NUCLEOTIDE SEQUENCE</scope>
    <source>
        <strain evidence="1">Linc-1</strain>
    </source>
</reference>